<dbReference type="InterPro" id="IPR029052">
    <property type="entry name" value="Metallo-depent_PP-like"/>
</dbReference>
<sequence length="185" mass="21378">MKILLVSDSHRFLDHLPRIVKKYKGMVDLMIHCGDSALPKNDKVMKQFDIAVRGNHDEDAYPPYVIYKNMCVTHGHLYHIYDGYDELLALCKEHHSTLCFHGHTHVPIIKKIDGITFVNPGSLMVNRGSYAYGTYAIINLFNDIQITFYRSDNDAICQDSILQEGLEQLEEFKRILKKYRGNCKV</sequence>
<dbReference type="NCBIfam" id="TIGR00040">
    <property type="entry name" value="yfcE"/>
    <property type="match status" value="1"/>
</dbReference>
<dbReference type="GO" id="GO:0046872">
    <property type="term" value="F:metal ion binding"/>
    <property type="evidence" value="ECO:0007669"/>
    <property type="project" value="UniProtKB-KW"/>
</dbReference>
<keyword evidence="2" id="KW-0479">Metal-binding</keyword>
<protein>
    <recommendedName>
        <fullName evidence="2">Phosphoesterase</fullName>
        <ecNumber evidence="2">3.1.4.-</ecNumber>
    </recommendedName>
</protein>
<dbReference type="AlphaFoldDB" id="A0A380LI08"/>
<proteinExistence type="inferred from homology"/>
<reference evidence="4 5" key="1">
    <citation type="submission" date="2018-06" db="EMBL/GenBank/DDBJ databases">
        <authorList>
            <consortium name="Pathogen Informatics"/>
            <person name="Doyle S."/>
        </authorList>
    </citation>
    <scope>NUCLEOTIDE SEQUENCE [LARGE SCALE GENOMIC DNA]</scope>
    <source>
        <strain evidence="4 5">NCTC11087</strain>
    </source>
</reference>
<evidence type="ECO:0000256" key="1">
    <source>
        <dbReference type="ARBA" id="ARBA00008950"/>
    </source>
</evidence>
<gene>
    <name evidence="4" type="ORF">NCTC11087_00408</name>
</gene>
<dbReference type="PANTHER" id="PTHR11124">
    <property type="entry name" value="VACUOLAR SORTING PROTEIN VPS29"/>
    <property type="match status" value="1"/>
</dbReference>
<dbReference type="EC" id="3.1.4.-" evidence="2"/>
<accession>A0A380LI08</accession>
<dbReference type="Pfam" id="PF12850">
    <property type="entry name" value="Metallophos_2"/>
    <property type="match status" value="1"/>
</dbReference>
<dbReference type="SUPFAM" id="SSF56300">
    <property type="entry name" value="Metallo-dependent phosphatases"/>
    <property type="match status" value="1"/>
</dbReference>
<keyword evidence="4" id="KW-0378">Hydrolase</keyword>
<name>A0A380LI08_9FIRM</name>
<evidence type="ECO:0000259" key="3">
    <source>
        <dbReference type="Pfam" id="PF12850"/>
    </source>
</evidence>
<dbReference type="GO" id="GO:0016787">
    <property type="term" value="F:hydrolase activity"/>
    <property type="evidence" value="ECO:0007669"/>
    <property type="project" value="UniProtKB-UniRule"/>
</dbReference>
<evidence type="ECO:0000256" key="2">
    <source>
        <dbReference type="RuleBase" id="RU362039"/>
    </source>
</evidence>
<dbReference type="RefSeq" id="WP_022788921.1">
    <property type="nucleotide sequence ID" value="NZ_JACJKL010000012.1"/>
</dbReference>
<dbReference type="Gene3D" id="3.60.21.10">
    <property type="match status" value="1"/>
</dbReference>
<evidence type="ECO:0000313" key="4">
    <source>
        <dbReference type="EMBL" id="SUO03544.1"/>
    </source>
</evidence>
<evidence type="ECO:0000313" key="5">
    <source>
        <dbReference type="Proteomes" id="UP000255523"/>
    </source>
</evidence>
<keyword evidence="5" id="KW-1185">Reference proteome</keyword>
<feature type="domain" description="Calcineurin-like phosphoesterase" evidence="3">
    <location>
        <begin position="1"/>
        <end position="140"/>
    </location>
</feature>
<dbReference type="InterPro" id="IPR024654">
    <property type="entry name" value="Calcineurin-like_PHP_lpxH"/>
</dbReference>
<dbReference type="OrthoDB" id="9800565at2"/>
<dbReference type="EMBL" id="UHFX01000003">
    <property type="protein sequence ID" value="SUO03544.1"/>
    <property type="molecule type" value="Genomic_DNA"/>
</dbReference>
<comment type="cofactor">
    <cofactor evidence="2">
        <name>a divalent metal cation</name>
        <dbReference type="ChEBI" id="CHEBI:60240"/>
    </cofactor>
</comment>
<comment type="similarity">
    <text evidence="1 2">Belongs to the metallophosphoesterase superfamily. YfcE family.</text>
</comment>
<dbReference type="InterPro" id="IPR000979">
    <property type="entry name" value="Phosphodiesterase_MJ0936/Vps29"/>
</dbReference>
<dbReference type="Proteomes" id="UP000255523">
    <property type="component" value="Unassembled WGS sequence"/>
</dbReference>
<organism evidence="4 5">
    <name type="scientific">Faecalicoccus pleomorphus</name>
    <dbReference type="NCBI Taxonomy" id="1323"/>
    <lineage>
        <taxon>Bacteria</taxon>
        <taxon>Bacillati</taxon>
        <taxon>Bacillota</taxon>
        <taxon>Erysipelotrichia</taxon>
        <taxon>Erysipelotrichales</taxon>
        <taxon>Erysipelotrichaceae</taxon>
        <taxon>Faecalicoccus</taxon>
    </lineage>
</organism>
<dbReference type="GeneID" id="77461396"/>